<dbReference type="PANTHER" id="PTHR11061">
    <property type="entry name" value="RNA M5U METHYLTRANSFERASE"/>
    <property type="match status" value="1"/>
</dbReference>
<evidence type="ECO:0000256" key="3">
    <source>
        <dbReference type="ARBA" id="ARBA00022691"/>
    </source>
</evidence>
<evidence type="ECO:0000256" key="6">
    <source>
        <dbReference type="SAM" id="SignalP"/>
    </source>
</evidence>
<dbReference type="GO" id="GO:0006396">
    <property type="term" value="P:RNA processing"/>
    <property type="evidence" value="ECO:0007669"/>
    <property type="project" value="UniProtKB-ARBA"/>
</dbReference>
<dbReference type="PROSITE" id="PS01230">
    <property type="entry name" value="TRMA_1"/>
    <property type="match status" value="1"/>
</dbReference>
<feature type="binding site" evidence="4">
    <location>
        <position position="490"/>
    </location>
    <ligand>
        <name>S-adenosyl-L-methionine</name>
        <dbReference type="ChEBI" id="CHEBI:59789"/>
    </ligand>
</feature>
<dbReference type="CDD" id="cd02440">
    <property type="entry name" value="AdoMet_MTases"/>
    <property type="match status" value="1"/>
</dbReference>
<dbReference type="PROSITE" id="PS51622">
    <property type="entry name" value="SAM_MT_RNA_M5U_2"/>
    <property type="match status" value="1"/>
</dbReference>
<keyword evidence="1 4" id="KW-0489">Methyltransferase</keyword>
<dbReference type="GO" id="GO:0032259">
    <property type="term" value="P:methylation"/>
    <property type="evidence" value="ECO:0007669"/>
    <property type="project" value="UniProtKB-KW"/>
</dbReference>
<evidence type="ECO:0000313" key="7">
    <source>
        <dbReference type="EMBL" id="KAL3789732.1"/>
    </source>
</evidence>
<dbReference type="SUPFAM" id="SSF53335">
    <property type="entry name" value="S-adenosyl-L-methionine-dependent methyltransferases"/>
    <property type="match status" value="1"/>
</dbReference>
<dbReference type="Gene3D" id="2.40.50.1070">
    <property type="match status" value="1"/>
</dbReference>
<dbReference type="Proteomes" id="UP001516023">
    <property type="component" value="Unassembled WGS sequence"/>
</dbReference>
<evidence type="ECO:0000256" key="5">
    <source>
        <dbReference type="PROSITE-ProRule" id="PRU10015"/>
    </source>
</evidence>
<evidence type="ECO:0000256" key="1">
    <source>
        <dbReference type="ARBA" id="ARBA00022603"/>
    </source>
</evidence>
<dbReference type="Gene3D" id="2.40.50.140">
    <property type="entry name" value="Nucleic acid-binding proteins"/>
    <property type="match status" value="1"/>
</dbReference>
<dbReference type="EMBL" id="JABMIG020000136">
    <property type="protein sequence ID" value="KAL3789732.1"/>
    <property type="molecule type" value="Genomic_DNA"/>
</dbReference>
<comment type="similarity">
    <text evidence="4">Belongs to the class I-like SAM-binding methyltransferase superfamily. RNA M5U methyltransferase family.</text>
</comment>
<dbReference type="InterPro" id="IPR030390">
    <property type="entry name" value="MeTrfase_TrmA_AS"/>
</dbReference>
<feature type="binding site" evidence="4">
    <location>
        <position position="415"/>
    </location>
    <ligand>
        <name>S-adenosyl-L-methionine</name>
        <dbReference type="ChEBI" id="CHEBI:59789"/>
    </ligand>
</feature>
<feature type="chain" id="PRO_5044751331" description="TRAM domain-containing protein" evidence="6">
    <location>
        <begin position="21"/>
        <end position="562"/>
    </location>
</feature>
<dbReference type="InterPro" id="IPR025795">
    <property type="entry name" value="tRNA_(uracil-5-)_MeTrfase"/>
</dbReference>
<dbReference type="GO" id="GO:0008173">
    <property type="term" value="F:RNA methyltransferase activity"/>
    <property type="evidence" value="ECO:0007669"/>
    <property type="project" value="UniProtKB-ARBA"/>
</dbReference>
<feature type="active site" evidence="5">
    <location>
        <position position="517"/>
    </location>
</feature>
<dbReference type="GO" id="GO:0008757">
    <property type="term" value="F:S-adenosylmethionine-dependent methyltransferase activity"/>
    <property type="evidence" value="ECO:0007669"/>
    <property type="project" value="UniProtKB-ARBA"/>
</dbReference>
<dbReference type="InterPro" id="IPR010280">
    <property type="entry name" value="U5_MeTrfase_fam"/>
</dbReference>
<dbReference type="AlphaFoldDB" id="A0ABD3PP45"/>
<name>A0ABD3PP45_9STRA</name>
<keyword evidence="3 4" id="KW-0949">S-adenosyl-L-methionine</keyword>
<feature type="binding site" evidence="4">
    <location>
        <position position="394"/>
    </location>
    <ligand>
        <name>S-adenosyl-L-methionine</name>
        <dbReference type="ChEBI" id="CHEBI:59789"/>
    </ligand>
</feature>
<reference evidence="7 8" key="1">
    <citation type="journal article" date="2020" name="G3 (Bethesda)">
        <title>Improved Reference Genome for Cyclotella cryptica CCMP332, a Model for Cell Wall Morphogenesis, Salinity Adaptation, and Lipid Production in Diatoms (Bacillariophyta).</title>
        <authorList>
            <person name="Roberts W.R."/>
            <person name="Downey K.M."/>
            <person name="Ruck E.C."/>
            <person name="Traller J.C."/>
            <person name="Alverson A.J."/>
        </authorList>
    </citation>
    <scope>NUCLEOTIDE SEQUENCE [LARGE SCALE GENOMIC DNA]</scope>
    <source>
        <strain evidence="7 8">CCMP332</strain>
    </source>
</reference>
<dbReference type="PROSITE" id="PS01231">
    <property type="entry name" value="TRMA_2"/>
    <property type="match status" value="1"/>
</dbReference>
<feature type="signal peptide" evidence="6">
    <location>
        <begin position="1"/>
        <end position="20"/>
    </location>
</feature>
<evidence type="ECO:0000256" key="4">
    <source>
        <dbReference type="PROSITE-ProRule" id="PRU01024"/>
    </source>
</evidence>
<dbReference type="InterPro" id="IPR030391">
    <property type="entry name" value="MeTrfase_TrmA_CS"/>
</dbReference>
<dbReference type="PANTHER" id="PTHR11061:SF30">
    <property type="entry name" value="TRNA (URACIL(54)-C(5))-METHYLTRANSFERASE"/>
    <property type="match status" value="1"/>
</dbReference>
<dbReference type="GO" id="GO:0009451">
    <property type="term" value="P:RNA modification"/>
    <property type="evidence" value="ECO:0007669"/>
    <property type="project" value="UniProtKB-ARBA"/>
</dbReference>
<dbReference type="InterPro" id="IPR012340">
    <property type="entry name" value="NA-bd_OB-fold"/>
</dbReference>
<evidence type="ECO:0000313" key="8">
    <source>
        <dbReference type="Proteomes" id="UP001516023"/>
    </source>
</evidence>
<dbReference type="PROSITE" id="PS51687">
    <property type="entry name" value="SAM_MT_RNA_M5U"/>
    <property type="match status" value="1"/>
</dbReference>
<feature type="binding site" evidence="4">
    <location>
        <position position="360"/>
    </location>
    <ligand>
        <name>S-adenosyl-L-methionine</name>
        <dbReference type="ChEBI" id="CHEBI:59789"/>
    </ligand>
</feature>
<comment type="caution">
    <text evidence="7">The sequence shown here is derived from an EMBL/GenBank/DDBJ whole genome shotgun (WGS) entry which is preliminary data.</text>
</comment>
<accession>A0ABD3PP45</accession>
<keyword evidence="8" id="KW-1185">Reference proteome</keyword>
<gene>
    <name evidence="7" type="ORF">HJC23_006725</name>
</gene>
<feature type="active site" description="Nucleophile" evidence="4">
    <location>
        <position position="517"/>
    </location>
</feature>
<dbReference type="InterPro" id="IPR029063">
    <property type="entry name" value="SAM-dependent_MTases_sf"/>
</dbReference>
<dbReference type="Gene3D" id="3.40.50.150">
    <property type="entry name" value="Vaccinia Virus protein VP39"/>
    <property type="match status" value="2"/>
</dbReference>
<keyword evidence="6" id="KW-0732">Signal</keyword>
<proteinExistence type="inferred from homology"/>
<dbReference type="Pfam" id="PF05958">
    <property type="entry name" value="tRNA_U5-meth_tr"/>
    <property type="match status" value="1"/>
</dbReference>
<evidence type="ECO:0008006" key="9">
    <source>
        <dbReference type="Google" id="ProtNLM"/>
    </source>
</evidence>
<evidence type="ECO:0000256" key="2">
    <source>
        <dbReference type="ARBA" id="ARBA00022679"/>
    </source>
</evidence>
<sequence length="562" mass="62616">MRSSRKSLITLLLLPMHTLSRIASPSHSFFLSFRRPAVSSFAVAWTRSTSRHPTKSRTRRPFAFRASSTVASEEIQKVPKKFKPYPFQYHDVLTVTVESLTNLGFGIARVPIKENDNTILQPEAAATTSTTDEDSTEQKKWVVFIPNVIPGETCRIRIYRNHATYSDADLIQVLTPSEDRIEPKCGLANVCGGCQYQHVKIERQRAIKTQQVQELFERIGGLKRDEFPKVLETLGTEHVFGYRSKITPHYEAPIKKKDKDSGNSLKSYEIGPIGFKEKASRRLVDVPYCHIATPAINTALEQIRNEKRMEAIEERLKKPSKGATLLLRDAEGVVETNHTEYVDTIVNGLTFRFQAGNFFQNNPYMLPKMVDLVVSAATAPSPKGEPMTHLIDCYCGSGLFALGSSSFFDVCVGIEVNAKAVEEAKGNAALNGIENCDFVSASAEAIFQSQDPVRVGLVGNAGGEGGCDDNNRKTLLVKDFPRDNTVVVVDPPRKGCSPEFLEQLDQYRPARVVYMSCDPATQARDASFLVGHGYKIMSVQPFDLFPQTRHIECLAVFDRVIN</sequence>
<organism evidence="7 8">
    <name type="scientific">Cyclotella cryptica</name>
    <dbReference type="NCBI Taxonomy" id="29204"/>
    <lineage>
        <taxon>Eukaryota</taxon>
        <taxon>Sar</taxon>
        <taxon>Stramenopiles</taxon>
        <taxon>Ochrophyta</taxon>
        <taxon>Bacillariophyta</taxon>
        <taxon>Coscinodiscophyceae</taxon>
        <taxon>Thalassiosirophycidae</taxon>
        <taxon>Stephanodiscales</taxon>
        <taxon>Stephanodiscaceae</taxon>
        <taxon>Cyclotella</taxon>
    </lineage>
</organism>
<keyword evidence="2 4" id="KW-0808">Transferase</keyword>
<protein>
    <recommendedName>
        <fullName evidence="9">TRAM domain-containing protein</fullName>
    </recommendedName>
</protein>